<organism evidence="1 2">
    <name type="scientific">Sphingobacterium spiritivorum ATCC 33861</name>
    <dbReference type="NCBI Taxonomy" id="525373"/>
    <lineage>
        <taxon>Bacteria</taxon>
        <taxon>Pseudomonadati</taxon>
        <taxon>Bacteroidota</taxon>
        <taxon>Sphingobacteriia</taxon>
        <taxon>Sphingobacteriales</taxon>
        <taxon>Sphingobacteriaceae</taxon>
        <taxon>Sphingobacterium</taxon>
    </lineage>
</organism>
<evidence type="ECO:0000313" key="2">
    <source>
        <dbReference type="Proteomes" id="UP000006258"/>
    </source>
</evidence>
<accession>D7VN74</accession>
<evidence type="ECO:0000313" key="1">
    <source>
        <dbReference type="EMBL" id="EFK57371.1"/>
    </source>
</evidence>
<dbReference type="HOGENOM" id="CLU_2737992_0_0_10"/>
<proteinExistence type="predicted"/>
<comment type="caution">
    <text evidence="1">The sequence shown here is derived from an EMBL/GenBank/DDBJ whole genome shotgun (WGS) entry which is preliminary data.</text>
</comment>
<dbReference type="STRING" id="525373.HMPREF0766_12444"/>
<protein>
    <submittedName>
        <fullName evidence="1">Uncharacterized protein</fullName>
    </submittedName>
</protein>
<dbReference type="EMBL" id="ACHA02000011">
    <property type="protein sequence ID" value="EFK57371.1"/>
    <property type="molecule type" value="Genomic_DNA"/>
</dbReference>
<dbReference type="AlphaFoldDB" id="D7VN74"/>
<reference evidence="1" key="1">
    <citation type="submission" date="2010-07" db="EMBL/GenBank/DDBJ databases">
        <authorList>
            <person name="Muzny D."/>
            <person name="Qin X."/>
            <person name="Buhay C."/>
            <person name="Dugan-Rocha S."/>
            <person name="Ding Y."/>
            <person name="Chen G."/>
            <person name="Hawes A."/>
            <person name="Holder M."/>
            <person name="Jhangiani S."/>
            <person name="Johnson A."/>
            <person name="Khan Z."/>
            <person name="Li Z."/>
            <person name="Liu W."/>
            <person name="Liu X."/>
            <person name="Perez L."/>
            <person name="Shen H."/>
            <person name="Wang Q."/>
            <person name="Watt J."/>
            <person name="Xi L."/>
            <person name="Xin Y."/>
            <person name="Zhou J."/>
            <person name="Deng J."/>
            <person name="Jiang H."/>
            <person name="Liu Y."/>
            <person name="Qu J."/>
            <person name="Song X.-Z."/>
            <person name="Zhang L."/>
            <person name="Villasana D."/>
            <person name="Johnson A."/>
            <person name="Liu J."/>
            <person name="Liyanage D."/>
            <person name="Lorensuhewa L."/>
            <person name="Robinson T."/>
            <person name="Song A."/>
            <person name="Song B.-B."/>
            <person name="Dinh H."/>
            <person name="Thornton R."/>
            <person name="Coyle M."/>
            <person name="Francisco L."/>
            <person name="Jackson L."/>
            <person name="Javaid M."/>
            <person name="Korchina V."/>
            <person name="Kovar C."/>
            <person name="Mata R."/>
            <person name="Mathew T."/>
            <person name="Ngo R."/>
            <person name="Nguyen L."/>
            <person name="Nguyen N."/>
            <person name="Okwuonu G."/>
            <person name="Ongeri F."/>
            <person name="Pham C."/>
            <person name="Simmons D."/>
            <person name="Wilczek-Boney K."/>
            <person name="Hale W."/>
            <person name="Jakkamsetti A."/>
            <person name="Pham P."/>
            <person name="Ruth R."/>
            <person name="San Lucas F."/>
            <person name="Warren J."/>
            <person name="Zhang J."/>
            <person name="Zhao Z."/>
            <person name="Zhou C."/>
            <person name="Zhu D."/>
            <person name="Lee S."/>
            <person name="Bess C."/>
            <person name="Blankenburg K."/>
            <person name="Forbes L."/>
            <person name="Fu Q."/>
            <person name="Gubbala S."/>
            <person name="Hirani K."/>
            <person name="Jayaseelan J.C."/>
            <person name="Lara F."/>
            <person name="Munidasa M."/>
            <person name="Palculict T."/>
            <person name="Patil S."/>
            <person name="Pu L.-L."/>
            <person name="Saada N."/>
            <person name="Tang L."/>
            <person name="Weissenberger G."/>
            <person name="Zhu Y."/>
            <person name="Hemphill L."/>
            <person name="Shang Y."/>
            <person name="Youmans B."/>
            <person name="Ayvaz T."/>
            <person name="Ross M."/>
            <person name="Santibanez J."/>
            <person name="Aqrawi P."/>
            <person name="Gross S."/>
            <person name="Joshi V."/>
            <person name="Fowler G."/>
            <person name="Nazareth L."/>
            <person name="Reid J."/>
            <person name="Worley K."/>
            <person name="Petrosino J."/>
            <person name="Highlander S."/>
            <person name="Gibbs R."/>
        </authorList>
    </citation>
    <scope>NUCLEOTIDE SEQUENCE [LARGE SCALE GENOMIC DNA]</scope>
    <source>
        <strain evidence="1">ATCC 33861</strain>
    </source>
</reference>
<keyword evidence="2" id="KW-1185">Reference proteome</keyword>
<sequence length="71" mass="8701">MQHFIIEYNTTDRLWICIHPDSGVYCQFKELNFNRTNHFMLFEYSTFPLDGLNEIVDQMITWLYEHHSDKL</sequence>
<name>D7VN74_SPHSI</name>
<dbReference type="Proteomes" id="UP000006258">
    <property type="component" value="Unassembled WGS sequence"/>
</dbReference>
<gene>
    <name evidence="1" type="ORF">HMPREF0766_12444</name>
</gene>